<dbReference type="Pfam" id="PF08268">
    <property type="entry name" value="FBA_3"/>
    <property type="match status" value="1"/>
</dbReference>
<feature type="non-terminal residue" evidence="2">
    <location>
        <position position="1"/>
    </location>
</feature>
<dbReference type="InterPro" id="IPR001810">
    <property type="entry name" value="F-box_dom"/>
</dbReference>
<dbReference type="AlphaFoldDB" id="A0A5J9T4I2"/>
<dbReference type="SMART" id="SM00256">
    <property type="entry name" value="FBOX"/>
    <property type="match status" value="1"/>
</dbReference>
<keyword evidence="3" id="KW-1185">Reference proteome</keyword>
<dbReference type="NCBIfam" id="TIGR01640">
    <property type="entry name" value="F_box_assoc_1"/>
    <property type="match status" value="1"/>
</dbReference>
<dbReference type="Pfam" id="PF00646">
    <property type="entry name" value="F-box"/>
    <property type="match status" value="1"/>
</dbReference>
<name>A0A5J9T4I2_9POAL</name>
<evidence type="ECO:0000313" key="3">
    <source>
        <dbReference type="Proteomes" id="UP000324897"/>
    </source>
</evidence>
<feature type="domain" description="F-box" evidence="1">
    <location>
        <begin position="8"/>
        <end position="49"/>
    </location>
</feature>
<accession>A0A5J9T4I2</accession>
<dbReference type="InterPro" id="IPR017451">
    <property type="entry name" value="F-box-assoc_interact_dom"/>
</dbReference>
<dbReference type="InterPro" id="IPR013187">
    <property type="entry name" value="F-box-assoc_dom_typ3"/>
</dbReference>
<reference evidence="2 3" key="1">
    <citation type="journal article" date="2019" name="Sci. Rep.">
        <title>A high-quality genome of Eragrostis curvula grass provides insights into Poaceae evolution and supports new strategies to enhance forage quality.</title>
        <authorList>
            <person name="Carballo J."/>
            <person name="Santos B.A.C.M."/>
            <person name="Zappacosta D."/>
            <person name="Garbus I."/>
            <person name="Selva J.P."/>
            <person name="Gallo C.A."/>
            <person name="Diaz A."/>
            <person name="Albertini E."/>
            <person name="Caccamo M."/>
            <person name="Echenique V."/>
        </authorList>
    </citation>
    <scope>NUCLEOTIDE SEQUENCE [LARGE SCALE GENOMIC DNA]</scope>
    <source>
        <strain evidence="3">cv. Victoria</strain>
        <tissue evidence="2">Leaf</tissue>
    </source>
</reference>
<dbReference type="PANTHER" id="PTHR31672">
    <property type="entry name" value="BNACNNG10540D PROTEIN"/>
    <property type="match status" value="1"/>
</dbReference>
<dbReference type="Gene3D" id="1.20.1280.50">
    <property type="match status" value="1"/>
</dbReference>
<comment type="caution">
    <text evidence="2">The sequence shown here is derived from an EMBL/GenBank/DDBJ whole genome shotgun (WGS) entry which is preliminary data.</text>
</comment>
<dbReference type="OrthoDB" id="689211at2759"/>
<dbReference type="Proteomes" id="UP000324897">
    <property type="component" value="Unassembled WGS sequence"/>
</dbReference>
<evidence type="ECO:0000259" key="1">
    <source>
        <dbReference type="SMART" id="SM00256"/>
    </source>
</evidence>
<sequence>MADDGFSIPDDAFVQILGLLPTITRRRFRLVCKHWRDIINERTPVGQVRTKILAFFSQPGSSRALVFGDKDGHRRHAWTFPCSHDGGQIHMVGTCNGLICLLESWKADGASFSAITVINPITNEKRELPPVPDSWGCEQLRDHGKYSFGYHPTTGKYKVVQIPWSPRQAVHALQVFTLGDASWRQVPVRIPGTTYQLSSGAISVDGWTYWLTAVADRVMAMDLEDERVTSISLPQAERPSSISADVDAGWQLTNVHAGLGLVTTYRRSWERTLKVWVLDGRGEQPRWSVRYSLIVGMGERWITAPHLTHGDYILRQTWDLVIDRYTIPPARKRLLRHKLDLNNGQLLPPEGAEEISEGR</sequence>
<evidence type="ECO:0000313" key="2">
    <source>
        <dbReference type="EMBL" id="TVU05391.1"/>
    </source>
</evidence>
<gene>
    <name evidence="2" type="ORF">EJB05_48551</name>
</gene>
<dbReference type="SUPFAM" id="SSF81383">
    <property type="entry name" value="F-box domain"/>
    <property type="match status" value="1"/>
</dbReference>
<dbReference type="EMBL" id="RWGY01000051">
    <property type="protein sequence ID" value="TVU05391.1"/>
    <property type="molecule type" value="Genomic_DNA"/>
</dbReference>
<protein>
    <recommendedName>
        <fullName evidence="1">F-box domain-containing protein</fullName>
    </recommendedName>
</protein>
<organism evidence="2 3">
    <name type="scientific">Eragrostis curvula</name>
    <name type="common">weeping love grass</name>
    <dbReference type="NCBI Taxonomy" id="38414"/>
    <lineage>
        <taxon>Eukaryota</taxon>
        <taxon>Viridiplantae</taxon>
        <taxon>Streptophyta</taxon>
        <taxon>Embryophyta</taxon>
        <taxon>Tracheophyta</taxon>
        <taxon>Spermatophyta</taxon>
        <taxon>Magnoliopsida</taxon>
        <taxon>Liliopsida</taxon>
        <taxon>Poales</taxon>
        <taxon>Poaceae</taxon>
        <taxon>PACMAD clade</taxon>
        <taxon>Chloridoideae</taxon>
        <taxon>Eragrostideae</taxon>
        <taxon>Eragrostidinae</taxon>
        <taxon>Eragrostis</taxon>
    </lineage>
</organism>
<dbReference type="Gramene" id="TVU05391">
    <property type="protein sequence ID" value="TVU05391"/>
    <property type="gene ID" value="EJB05_48551"/>
</dbReference>
<proteinExistence type="predicted"/>
<dbReference type="InterPro" id="IPR050796">
    <property type="entry name" value="SCF_F-box_component"/>
</dbReference>
<dbReference type="InterPro" id="IPR036047">
    <property type="entry name" value="F-box-like_dom_sf"/>
</dbReference>
<dbReference type="PANTHER" id="PTHR31672:SF13">
    <property type="entry name" value="F-BOX PROTEIN CPR30-LIKE"/>
    <property type="match status" value="1"/>
</dbReference>